<protein>
    <recommendedName>
        <fullName evidence="5">HTH tetR-type domain-containing protein</fullName>
    </recommendedName>
</protein>
<comment type="caution">
    <text evidence="6">The sequence shown here is derived from an EMBL/GenBank/DDBJ whole genome shotgun (WGS) entry which is preliminary data.</text>
</comment>
<dbReference type="SUPFAM" id="SSF46689">
    <property type="entry name" value="Homeodomain-like"/>
    <property type="match status" value="1"/>
</dbReference>
<keyword evidence="7" id="KW-1185">Reference proteome</keyword>
<evidence type="ECO:0000256" key="1">
    <source>
        <dbReference type="ARBA" id="ARBA00023015"/>
    </source>
</evidence>
<evidence type="ECO:0000256" key="2">
    <source>
        <dbReference type="ARBA" id="ARBA00023125"/>
    </source>
</evidence>
<dbReference type="Gene3D" id="1.10.357.10">
    <property type="entry name" value="Tetracycline Repressor, domain 2"/>
    <property type="match status" value="1"/>
</dbReference>
<dbReference type="PANTHER" id="PTHR47506">
    <property type="entry name" value="TRANSCRIPTIONAL REGULATORY PROTEIN"/>
    <property type="match status" value="1"/>
</dbReference>
<dbReference type="PANTHER" id="PTHR47506:SF7">
    <property type="entry name" value="TRANSCRIPTIONAL REGULATORY PROTEIN"/>
    <property type="match status" value="1"/>
</dbReference>
<evidence type="ECO:0000313" key="6">
    <source>
        <dbReference type="EMBL" id="GBF57582.1"/>
    </source>
</evidence>
<organism evidence="6 7">
    <name type="scientific">Candidatus Phycosocius bacilliformis</name>
    <dbReference type="NCBI Taxonomy" id="1445552"/>
    <lineage>
        <taxon>Bacteria</taxon>
        <taxon>Pseudomonadati</taxon>
        <taxon>Pseudomonadota</taxon>
        <taxon>Alphaproteobacteria</taxon>
        <taxon>Caulobacterales</taxon>
        <taxon>Caulobacterales incertae sedis</taxon>
        <taxon>Candidatus Phycosocius</taxon>
    </lineage>
</organism>
<dbReference type="InterPro" id="IPR001647">
    <property type="entry name" value="HTH_TetR"/>
</dbReference>
<dbReference type="EMBL" id="BFBR01000003">
    <property type="protein sequence ID" value="GBF57582.1"/>
    <property type="molecule type" value="Genomic_DNA"/>
</dbReference>
<evidence type="ECO:0000259" key="5">
    <source>
        <dbReference type="PROSITE" id="PS50977"/>
    </source>
</evidence>
<dbReference type="SUPFAM" id="SSF48498">
    <property type="entry name" value="Tetracyclin repressor-like, C-terminal domain"/>
    <property type="match status" value="1"/>
</dbReference>
<gene>
    <name evidence="6" type="ORF">PbB2_01249</name>
</gene>
<dbReference type="GO" id="GO:0003677">
    <property type="term" value="F:DNA binding"/>
    <property type="evidence" value="ECO:0007669"/>
    <property type="project" value="UniProtKB-UniRule"/>
</dbReference>
<dbReference type="OrthoDB" id="9798857at2"/>
<dbReference type="AlphaFoldDB" id="A0A2P2E941"/>
<dbReference type="Pfam" id="PF00440">
    <property type="entry name" value="TetR_N"/>
    <property type="match status" value="1"/>
</dbReference>
<dbReference type="Proteomes" id="UP000245086">
    <property type="component" value="Unassembled WGS sequence"/>
</dbReference>
<evidence type="ECO:0000313" key="7">
    <source>
        <dbReference type="Proteomes" id="UP000245086"/>
    </source>
</evidence>
<dbReference type="RefSeq" id="WP_108984459.1">
    <property type="nucleotide sequence ID" value="NZ_BFBR01000003.1"/>
</dbReference>
<dbReference type="Gene3D" id="1.10.10.60">
    <property type="entry name" value="Homeodomain-like"/>
    <property type="match status" value="1"/>
</dbReference>
<keyword evidence="1" id="KW-0805">Transcription regulation</keyword>
<accession>A0A2P2E941</accession>
<sequence length="181" mass="18930">MKVSAEQKAQNRKAILETAGRLLRIKGPEGLGVAEVMDGAGLTHGGFYGYFPSKEQLAAETVAQALAEATSYAGSAVDDAGFEAFLCGYLSTPHLDDVEAGCPIAATLSDIPRQPQAVRAAFAAGMENYLKATTKGHDRQTALARLAAMIGALALARALQGEDRPLAEEILAAVREDDRAG</sequence>
<dbReference type="InterPro" id="IPR009057">
    <property type="entry name" value="Homeodomain-like_sf"/>
</dbReference>
<keyword evidence="2 4" id="KW-0238">DNA-binding</keyword>
<dbReference type="InterPro" id="IPR036271">
    <property type="entry name" value="Tet_transcr_reg_TetR-rel_C_sf"/>
</dbReference>
<proteinExistence type="predicted"/>
<keyword evidence="3" id="KW-0804">Transcription</keyword>
<evidence type="ECO:0000256" key="4">
    <source>
        <dbReference type="PROSITE-ProRule" id="PRU00335"/>
    </source>
</evidence>
<evidence type="ECO:0000256" key="3">
    <source>
        <dbReference type="ARBA" id="ARBA00023163"/>
    </source>
</evidence>
<reference evidence="6 7" key="1">
    <citation type="journal article" date="2018" name="Genome Announc.">
        <title>Draft Genome Sequence of "Candidatus Phycosocius bacilliformis," an Alphaproteobacterial Ectosymbiont of the Hydrocarbon-Producing Green Alga Botryococcus braunii.</title>
        <authorList>
            <person name="Tanabe Y."/>
            <person name="Yamaguchi H."/>
            <person name="Watanabe M.M."/>
        </authorList>
    </citation>
    <scope>NUCLEOTIDE SEQUENCE [LARGE SCALE GENOMIC DNA]</scope>
    <source>
        <strain evidence="6 7">BOTRYCO-2</strain>
    </source>
</reference>
<name>A0A2P2E941_9PROT</name>
<feature type="domain" description="HTH tetR-type" evidence="5">
    <location>
        <begin position="9"/>
        <end position="69"/>
    </location>
</feature>
<dbReference type="PROSITE" id="PS50977">
    <property type="entry name" value="HTH_TETR_2"/>
    <property type="match status" value="1"/>
</dbReference>
<feature type="DNA-binding region" description="H-T-H motif" evidence="4">
    <location>
        <begin position="32"/>
        <end position="51"/>
    </location>
</feature>